<dbReference type="OrthoDB" id="10066537at2759"/>
<dbReference type="Gene3D" id="3.30.160.60">
    <property type="entry name" value="Classic Zinc Finger"/>
    <property type="match status" value="1"/>
</dbReference>
<dbReference type="InterPro" id="IPR049899">
    <property type="entry name" value="Znf_C2HC_C3H"/>
</dbReference>
<keyword evidence="3 5" id="KW-0863">Zinc-finger</keyword>
<dbReference type="RefSeq" id="XP_030050967.1">
    <property type="nucleotide sequence ID" value="XM_030195107.1"/>
</dbReference>
<evidence type="ECO:0000256" key="3">
    <source>
        <dbReference type="ARBA" id="ARBA00022771"/>
    </source>
</evidence>
<evidence type="ECO:0000256" key="2">
    <source>
        <dbReference type="ARBA" id="ARBA00022737"/>
    </source>
</evidence>
<keyword evidence="8" id="KW-1185">Reference proteome</keyword>
<dbReference type="Proteomes" id="UP000515156">
    <property type="component" value="Chromosome 3"/>
</dbReference>
<evidence type="ECO:0000256" key="1">
    <source>
        <dbReference type="ARBA" id="ARBA00022723"/>
    </source>
</evidence>
<evidence type="ECO:0000313" key="8">
    <source>
        <dbReference type="Proteomes" id="UP000515156"/>
    </source>
</evidence>
<feature type="domain" description="C2HC/C3H-type" evidence="7">
    <location>
        <begin position="146"/>
        <end position="175"/>
    </location>
</feature>
<dbReference type="AlphaFoldDB" id="A0A6P7X5T8"/>
<dbReference type="GeneID" id="115464753"/>
<keyword evidence="2" id="KW-0677">Repeat</keyword>
<dbReference type="Pfam" id="PF13913">
    <property type="entry name" value="zf-C2HC_2"/>
    <property type="match status" value="2"/>
</dbReference>
<proteinExistence type="predicted"/>
<dbReference type="PANTHER" id="PTHR13555">
    <property type="entry name" value="C2H2 ZINC FINGER CGI-62-RELATED"/>
    <property type="match status" value="1"/>
</dbReference>
<protein>
    <submittedName>
        <fullName evidence="9">Zinc finger C2HC domain-containing protein 1B</fullName>
    </submittedName>
</protein>
<dbReference type="PROSITE" id="PS52027">
    <property type="entry name" value="ZF_C2HC_C3H"/>
    <property type="match status" value="2"/>
</dbReference>
<dbReference type="CTD" id="153918"/>
<sequence length="270" mass="29847">MQQLSPNIPEFCDYEMCICKRVYKLACVLYIGITVALTSPTSAPETLIPCKVCGRTFVADSVLKHQEICKRVFERKHRPFNSFKQRAKGIPLTAQSSAAKPIERKSTWRQAHEDFINCIRAAKEVSKAMREGRPLPPPPPPSINPDYIQCPFCQRRFNQIAGERHINFCKEQAARQAMCTKSAPGSSAKHATTTQCKKPSANPCNEASKPVRQQSCALGKGGIGGSPEFCAQKLLKPHVPEVKSVPLDYSNIQIQEADAGLPDTASHGWN</sequence>
<evidence type="ECO:0000313" key="9">
    <source>
        <dbReference type="RefSeq" id="XP_030050967.1"/>
    </source>
</evidence>
<gene>
    <name evidence="9" type="primary">ZC2HC1B</name>
</gene>
<dbReference type="KEGG" id="muo:115464753"/>
<dbReference type="InterPro" id="IPR026319">
    <property type="entry name" value="ZC2HC1A/B-like"/>
</dbReference>
<keyword evidence="4" id="KW-0862">Zinc</keyword>
<dbReference type="InParanoid" id="A0A6P7X5T8"/>
<feature type="region of interest" description="Disordered" evidence="6">
    <location>
        <begin position="183"/>
        <end position="207"/>
    </location>
</feature>
<dbReference type="PANTHER" id="PTHR13555:SF36">
    <property type="entry name" value="ZINC FINGER C2HC DOMAIN-CONTAINING PROTEIN 1B"/>
    <property type="match status" value="1"/>
</dbReference>
<evidence type="ECO:0000256" key="4">
    <source>
        <dbReference type="ARBA" id="ARBA00022833"/>
    </source>
</evidence>
<evidence type="ECO:0000256" key="6">
    <source>
        <dbReference type="SAM" id="MobiDB-lite"/>
    </source>
</evidence>
<dbReference type="GO" id="GO:0008270">
    <property type="term" value="F:zinc ion binding"/>
    <property type="evidence" value="ECO:0007669"/>
    <property type="project" value="UniProtKB-KW"/>
</dbReference>
<dbReference type="FunCoup" id="A0A6P7X5T8">
    <property type="interactions" value="17"/>
</dbReference>
<keyword evidence="1" id="KW-0479">Metal-binding</keyword>
<evidence type="ECO:0000259" key="7">
    <source>
        <dbReference type="PROSITE" id="PS52027"/>
    </source>
</evidence>
<accession>A0A6P7X5T8</accession>
<reference evidence="9" key="1">
    <citation type="submission" date="2025-08" db="UniProtKB">
        <authorList>
            <consortium name="RefSeq"/>
        </authorList>
    </citation>
    <scope>IDENTIFICATION</scope>
</reference>
<feature type="domain" description="C2HC/C3H-type" evidence="7">
    <location>
        <begin position="46"/>
        <end position="75"/>
    </location>
</feature>
<name>A0A6P7X5T8_9AMPH</name>
<evidence type="ECO:0000256" key="5">
    <source>
        <dbReference type="PROSITE-ProRule" id="PRU01371"/>
    </source>
</evidence>
<organism evidence="8 9">
    <name type="scientific">Microcaecilia unicolor</name>
    <dbReference type="NCBI Taxonomy" id="1415580"/>
    <lineage>
        <taxon>Eukaryota</taxon>
        <taxon>Metazoa</taxon>
        <taxon>Chordata</taxon>
        <taxon>Craniata</taxon>
        <taxon>Vertebrata</taxon>
        <taxon>Euteleostomi</taxon>
        <taxon>Amphibia</taxon>
        <taxon>Gymnophiona</taxon>
        <taxon>Siphonopidae</taxon>
        <taxon>Microcaecilia</taxon>
    </lineage>
</organism>